<evidence type="ECO:0000256" key="3">
    <source>
        <dbReference type="ARBA" id="ARBA00023004"/>
    </source>
</evidence>
<dbReference type="RefSeq" id="WP_144068013.1">
    <property type="nucleotide sequence ID" value="NZ_CP041636.1"/>
</dbReference>
<dbReference type="InterPro" id="IPR029052">
    <property type="entry name" value="Metallo-depent_PP-like"/>
</dbReference>
<keyword evidence="2" id="KW-0378">Hydrolase</keyword>
<keyword evidence="7" id="KW-1185">Reference proteome</keyword>
<evidence type="ECO:0000313" key="6">
    <source>
        <dbReference type="EMBL" id="QDO97032.1"/>
    </source>
</evidence>
<dbReference type="InterPro" id="IPR004843">
    <property type="entry name" value="Calcineurin-like_PHP"/>
</dbReference>
<dbReference type="KEGG" id="fer:FNB15_06985"/>
<proteinExistence type="inferred from homology"/>
<evidence type="ECO:0000256" key="1">
    <source>
        <dbReference type="ARBA" id="ARBA00022723"/>
    </source>
</evidence>
<dbReference type="PANTHER" id="PTHR42988:SF2">
    <property type="entry name" value="CYCLIC NUCLEOTIDE PHOSPHODIESTERASE CBUA0032-RELATED"/>
    <property type="match status" value="1"/>
</dbReference>
<dbReference type="GO" id="GO:0046872">
    <property type="term" value="F:metal ion binding"/>
    <property type="evidence" value="ECO:0007669"/>
    <property type="project" value="UniProtKB-KW"/>
</dbReference>
<dbReference type="InterPro" id="IPR026575">
    <property type="entry name" value="GpdQ/CpdA-like"/>
</dbReference>
<dbReference type="OrthoDB" id="651281at2"/>
<name>A0A516GZV1_9PROT</name>
<evidence type="ECO:0000259" key="5">
    <source>
        <dbReference type="Pfam" id="PF00149"/>
    </source>
</evidence>
<accession>A0A516GZV1</accession>
<evidence type="ECO:0000256" key="2">
    <source>
        <dbReference type="ARBA" id="ARBA00022801"/>
    </source>
</evidence>
<dbReference type="Gene3D" id="3.60.21.40">
    <property type="entry name" value="GpdQ, catalytic alpha/beta sandwich domain"/>
    <property type="match status" value="1"/>
</dbReference>
<dbReference type="CDD" id="cd07402">
    <property type="entry name" value="MPP_GpdQ"/>
    <property type="match status" value="1"/>
</dbReference>
<evidence type="ECO:0000313" key="7">
    <source>
        <dbReference type="Proteomes" id="UP000317496"/>
    </source>
</evidence>
<reference evidence="6 7" key="1">
    <citation type="submission" date="2019-07" db="EMBL/GenBank/DDBJ databases">
        <title>Genome sequencing for Ferrovibrio sp. K5.</title>
        <authorList>
            <person name="Park S.-J."/>
        </authorList>
    </citation>
    <scope>NUCLEOTIDE SEQUENCE [LARGE SCALE GENOMIC DNA]</scope>
    <source>
        <strain evidence="6 7">K5</strain>
    </source>
</reference>
<sequence>MLIAQITDTHIKLPGKLAYRKVDTAAMLEVCVQHLQTLKQQPDLILLTGDLVDLGRPEEYDHLKSILAPLKQRIIAIPGNHDERDAMRDAFATGGYLPKERGSFLQFAVNDDYPLRLIGLDTLIPGQGGGELCAERLSWLEDALRQRPDQPTLVMMHHPPFITGIGHMDKIGLKGATEFERIVAQHPQIRLILCGHLHRVIRADVGGRTALTCPSPAHQVALDIDPDAPSRFTMEPPGYMLHWWNDGRLITHTVAIGDHDGPHPFHGPDGKLID</sequence>
<evidence type="ECO:0000256" key="4">
    <source>
        <dbReference type="ARBA" id="ARBA00025742"/>
    </source>
</evidence>
<dbReference type="Gene3D" id="3.30.750.180">
    <property type="entry name" value="GpdQ, beta-strand dimerisation domain"/>
    <property type="match status" value="1"/>
</dbReference>
<keyword evidence="3" id="KW-0408">Iron</keyword>
<keyword evidence="1" id="KW-0479">Metal-binding</keyword>
<dbReference type="InterPro" id="IPR050884">
    <property type="entry name" value="CNP_phosphodiesterase-III"/>
</dbReference>
<organism evidence="6 7">
    <name type="scientific">Ferrovibrio terrae</name>
    <dbReference type="NCBI Taxonomy" id="2594003"/>
    <lineage>
        <taxon>Bacteria</taxon>
        <taxon>Pseudomonadati</taxon>
        <taxon>Pseudomonadota</taxon>
        <taxon>Alphaproteobacteria</taxon>
        <taxon>Rhodospirillales</taxon>
        <taxon>Rhodospirillaceae</taxon>
        <taxon>Ferrovibrio</taxon>
    </lineage>
</organism>
<dbReference type="AlphaFoldDB" id="A0A516GZV1"/>
<comment type="similarity">
    <text evidence="4">Belongs to the cyclic nucleotide phosphodiesterase class-III family.</text>
</comment>
<feature type="domain" description="Calcineurin-like phosphoesterase" evidence="5">
    <location>
        <begin position="1"/>
        <end position="199"/>
    </location>
</feature>
<dbReference type="PANTHER" id="PTHR42988">
    <property type="entry name" value="PHOSPHOHYDROLASE"/>
    <property type="match status" value="1"/>
</dbReference>
<dbReference type="EMBL" id="CP041636">
    <property type="protein sequence ID" value="QDO97032.1"/>
    <property type="molecule type" value="Genomic_DNA"/>
</dbReference>
<dbReference type="GO" id="GO:0004112">
    <property type="term" value="F:cyclic-nucleotide phosphodiesterase activity"/>
    <property type="evidence" value="ECO:0007669"/>
    <property type="project" value="InterPro"/>
</dbReference>
<gene>
    <name evidence="6" type="ORF">FNB15_06985</name>
</gene>
<dbReference type="InterPro" id="IPR042281">
    <property type="entry name" value="GpdQ_beta-strand"/>
</dbReference>
<dbReference type="InterPro" id="IPR042283">
    <property type="entry name" value="GpdQ_catalytic"/>
</dbReference>
<dbReference type="Proteomes" id="UP000317496">
    <property type="component" value="Chromosome"/>
</dbReference>
<dbReference type="SUPFAM" id="SSF56300">
    <property type="entry name" value="Metallo-dependent phosphatases"/>
    <property type="match status" value="1"/>
</dbReference>
<dbReference type="Pfam" id="PF00149">
    <property type="entry name" value="Metallophos"/>
    <property type="match status" value="1"/>
</dbReference>
<protein>
    <submittedName>
        <fullName evidence="6">Phosphodiesterase</fullName>
    </submittedName>
</protein>